<keyword evidence="3 6" id="KW-0808">Transferase</keyword>
<feature type="compositionally biased region" description="Polar residues" evidence="4">
    <location>
        <begin position="11"/>
        <end position="29"/>
    </location>
</feature>
<dbReference type="GO" id="GO:0032259">
    <property type="term" value="P:methylation"/>
    <property type="evidence" value="ECO:0007669"/>
    <property type="project" value="UniProtKB-KW"/>
</dbReference>
<dbReference type="InterPro" id="IPR029063">
    <property type="entry name" value="SAM-dependent_MTases_sf"/>
</dbReference>
<evidence type="ECO:0000259" key="5">
    <source>
        <dbReference type="Pfam" id="PF08241"/>
    </source>
</evidence>
<dbReference type="InterPro" id="IPR051052">
    <property type="entry name" value="Diverse_substrate_MTase"/>
</dbReference>
<dbReference type="CDD" id="cd02440">
    <property type="entry name" value="AdoMet_MTases"/>
    <property type="match status" value="1"/>
</dbReference>
<dbReference type="Proteomes" id="UP000325785">
    <property type="component" value="Chromosome"/>
</dbReference>
<evidence type="ECO:0000256" key="1">
    <source>
        <dbReference type="ARBA" id="ARBA00008361"/>
    </source>
</evidence>
<organism evidence="6 7">
    <name type="scientific">Roseovarius indicus</name>
    <dbReference type="NCBI Taxonomy" id="540747"/>
    <lineage>
        <taxon>Bacteria</taxon>
        <taxon>Pseudomonadati</taxon>
        <taxon>Pseudomonadota</taxon>
        <taxon>Alphaproteobacteria</taxon>
        <taxon>Rhodobacterales</taxon>
        <taxon>Roseobacteraceae</taxon>
        <taxon>Roseovarius</taxon>
    </lineage>
</organism>
<dbReference type="EC" id="2.1.1.-" evidence="6"/>
<feature type="domain" description="Methyltransferase type 11" evidence="5">
    <location>
        <begin position="81"/>
        <end position="175"/>
    </location>
</feature>
<dbReference type="Gene3D" id="3.40.50.150">
    <property type="entry name" value="Vaccinia Virus protein VP39"/>
    <property type="match status" value="1"/>
</dbReference>
<gene>
    <name evidence="6" type="primary">ycgJ_1</name>
    <name evidence="6" type="ORF">RIdsm_03987</name>
</gene>
<evidence type="ECO:0000256" key="3">
    <source>
        <dbReference type="ARBA" id="ARBA00022679"/>
    </source>
</evidence>
<keyword evidence="2 6" id="KW-0489">Methyltransferase</keyword>
<proteinExistence type="inferred from homology"/>
<evidence type="ECO:0000256" key="4">
    <source>
        <dbReference type="SAM" id="MobiDB-lite"/>
    </source>
</evidence>
<accession>A0A5P3AFM6</accession>
<evidence type="ECO:0000313" key="6">
    <source>
        <dbReference type="EMBL" id="QEW28162.1"/>
    </source>
</evidence>
<evidence type="ECO:0000313" key="7">
    <source>
        <dbReference type="Proteomes" id="UP000325785"/>
    </source>
</evidence>
<dbReference type="KEGG" id="rid:RIdsm_03987"/>
<dbReference type="PANTHER" id="PTHR44942">
    <property type="entry name" value="METHYLTRANSF_11 DOMAIN-CONTAINING PROTEIN"/>
    <property type="match status" value="1"/>
</dbReference>
<dbReference type="Pfam" id="PF08241">
    <property type="entry name" value="Methyltransf_11"/>
    <property type="match status" value="1"/>
</dbReference>
<evidence type="ECO:0000256" key="2">
    <source>
        <dbReference type="ARBA" id="ARBA00022603"/>
    </source>
</evidence>
<dbReference type="AlphaFoldDB" id="A0A5P3AFM6"/>
<dbReference type="PANTHER" id="PTHR44942:SF4">
    <property type="entry name" value="METHYLTRANSFERASE TYPE 11 DOMAIN-CONTAINING PROTEIN"/>
    <property type="match status" value="1"/>
</dbReference>
<protein>
    <submittedName>
        <fullName evidence="6">Putative methyltransferase YcgJ</fullName>
        <ecNumber evidence="6">2.1.1.-</ecNumber>
    </submittedName>
</protein>
<dbReference type="SUPFAM" id="SSF53335">
    <property type="entry name" value="S-adenosyl-L-methionine-dependent methyltransferases"/>
    <property type="match status" value="1"/>
</dbReference>
<feature type="region of interest" description="Disordered" evidence="4">
    <location>
        <begin position="1"/>
        <end position="33"/>
    </location>
</feature>
<dbReference type="EMBL" id="CP031598">
    <property type="protein sequence ID" value="QEW28162.1"/>
    <property type="molecule type" value="Genomic_DNA"/>
</dbReference>
<dbReference type="GO" id="GO:0008757">
    <property type="term" value="F:S-adenosylmethionine-dependent methyltransferase activity"/>
    <property type="evidence" value="ECO:0007669"/>
    <property type="project" value="InterPro"/>
</dbReference>
<sequence length="297" mass="31569">MRIFQPGIFENSGTTPAQQGNTRPMTDATTPKGPDALRAFGDNVAFGRTATDYATHRAGFPQSFFDLVATRGFATAPARALDIGTGTGTLARGLARIGLDVTGLDPSEELMAQATRLDAEEGVKATYIKGAAESLPVGDAQFDLVTAGQCWHWFDRPRAAAETARVLRPGGRCLIAHFDWLPLPGNVVAATEALILAYNPVWAGAHGTGLYPDWLTDLATAGFTGIETASFDISQPYSQDAWRGRIRASAGVAASLPEAEVEAFDSDLADLLDKDFPEAPLQVPHRVWLATGVKKAA</sequence>
<comment type="similarity">
    <text evidence="1">Belongs to the methyltransferase superfamily.</text>
</comment>
<dbReference type="InterPro" id="IPR013216">
    <property type="entry name" value="Methyltransf_11"/>
</dbReference>
<name>A0A5P3AFM6_9RHOB</name>
<reference evidence="6 7" key="1">
    <citation type="submission" date="2018-08" db="EMBL/GenBank/DDBJ databases">
        <title>Genetic Globetrotter - A new plasmid hitch-hiking vast phylogenetic and geographic distances.</title>
        <authorList>
            <person name="Vollmers J."/>
            <person name="Petersen J."/>
        </authorList>
    </citation>
    <scope>NUCLEOTIDE SEQUENCE [LARGE SCALE GENOMIC DNA]</scope>
    <source>
        <strain evidence="6 7">DSM 26383</strain>
    </source>
</reference>